<dbReference type="SMART" id="SM00382">
    <property type="entry name" value="AAA"/>
    <property type="match status" value="2"/>
</dbReference>
<keyword evidence="7" id="KW-0067">ATP-binding</keyword>
<dbReference type="Gene3D" id="1.20.1560.10">
    <property type="entry name" value="ABC transporter type 1, transmembrane domain"/>
    <property type="match status" value="2"/>
</dbReference>
<dbReference type="Proteomes" id="UP000027730">
    <property type="component" value="Unassembled WGS sequence"/>
</dbReference>
<dbReference type="RefSeq" id="XP_013423001.1">
    <property type="nucleotide sequence ID" value="XM_013567547.1"/>
</dbReference>
<feature type="transmembrane region" description="Helical" evidence="11">
    <location>
        <begin position="368"/>
        <end position="390"/>
    </location>
</feature>
<feature type="transmembrane region" description="Helical" evidence="11">
    <location>
        <begin position="126"/>
        <end position="145"/>
    </location>
</feature>
<name>A0A074X2J1_9PEZI</name>
<evidence type="ECO:0000256" key="9">
    <source>
        <dbReference type="ARBA" id="ARBA00023136"/>
    </source>
</evidence>
<accession>A0A074X2J1</accession>
<keyword evidence="15" id="KW-1185">Reference proteome</keyword>
<organism evidence="14 15">
    <name type="scientific">Aureobasidium namibiae CBS 147.97</name>
    <dbReference type="NCBI Taxonomy" id="1043004"/>
    <lineage>
        <taxon>Eukaryota</taxon>
        <taxon>Fungi</taxon>
        <taxon>Dikarya</taxon>
        <taxon>Ascomycota</taxon>
        <taxon>Pezizomycotina</taxon>
        <taxon>Dothideomycetes</taxon>
        <taxon>Dothideomycetidae</taxon>
        <taxon>Dothideales</taxon>
        <taxon>Saccotheciaceae</taxon>
        <taxon>Aureobasidium</taxon>
    </lineage>
</organism>
<evidence type="ECO:0000256" key="11">
    <source>
        <dbReference type="SAM" id="Phobius"/>
    </source>
</evidence>
<feature type="domain" description="ABC transmembrane type-1" evidence="13">
    <location>
        <begin position="881"/>
        <end position="1161"/>
    </location>
</feature>
<evidence type="ECO:0000256" key="3">
    <source>
        <dbReference type="ARBA" id="ARBA00022448"/>
    </source>
</evidence>
<dbReference type="FunFam" id="1.20.1560.10:FF:000066">
    <property type="entry name" value="ABC multidrug transporter (Eurofung)"/>
    <property type="match status" value="1"/>
</dbReference>
<evidence type="ECO:0000256" key="8">
    <source>
        <dbReference type="ARBA" id="ARBA00022989"/>
    </source>
</evidence>
<reference evidence="14 15" key="1">
    <citation type="journal article" date="2014" name="BMC Genomics">
        <title>Genome sequencing of four Aureobasidium pullulans varieties: biotechnological potential, stress tolerance, and description of new species.</title>
        <authorList>
            <person name="Gostin Ar C."/>
            <person name="Ohm R.A."/>
            <person name="Kogej T."/>
            <person name="Sonjak S."/>
            <person name="Turk M."/>
            <person name="Zajc J."/>
            <person name="Zalar P."/>
            <person name="Grube M."/>
            <person name="Sun H."/>
            <person name="Han J."/>
            <person name="Sharma A."/>
            <person name="Chiniquy J."/>
            <person name="Ngan C.Y."/>
            <person name="Lipzen A."/>
            <person name="Barry K."/>
            <person name="Grigoriev I.V."/>
            <person name="Gunde-Cimerman N."/>
        </authorList>
    </citation>
    <scope>NUCLEOTIDE SEQUENCE [LARGE SCALE GENOMIC DNA]</scope>
    <source>
        <strain evidence="14 15">CBS 147.97</strain>
    </source>
</reference>
<dbReference type="GO" id="GO:0005524">
    <property type="term" value="F:ATP binding"/>
    <property type="evidence" value="ECO:0007669"/>
    <property type="project" value="UniProtKB-KW"/>
</dbReference>
<keyword evidence="9 11" id="KW-0472">Membrane</keyword>
<evidence type="ECO:0000259" key="12">
    <source>
        <dbReference type="PROSITE" id="PS50893"/>
    </source>
</evidence>
<gene>
    <name evidence="14" type="ORF">M436DRAFT_57391</name>
</gene>
<evidence type="ECO:0000259" key="13">
    <source>
        <dbReference type="PROSITE" id="PS50929"/>
    </source>
</evidence>
<dbReference type="GO" id="GO:0140359">
    <property type="term" value="F:ABC-type transporter activity"/>
    <property type="evidence" value="ECO:0007669"/>
    <property type="project" value="InterPro"/>
</dbReference>
<keyword evidence="3" id="KW-0813">Transport</keyword>
<dbReference type="Pfam" id="PF00664">
    <property type="entry name" value="ABC_membrane"/>
    <property type="match status" value="2"/>
</dbReference>
<dbReference type="STRING" id="1043004.A0A074X2J1"/>
<feature type="transmembrane region" description="Helical" evidence="11">
    <location>
        <begin position="1019"/>
        <end position="1039"/>
    </location>
</feature>
<dbReference type="Pfam" id="PF00005">
    <property type="entry name" value="ABC_tran"/>
    <property type="match status" value="2"/>
</dbReference>
<dbReference type="GO" id="GO:0005886">
    <property type="term" value="C:plasma membrane"/>
    <property type="evidence" value="ECO:0007669"/>
    <property type="project" value="UniProtKB-SubCell"/>
</dbReference>
<feature type="transmembrane region" description="Helical" evidence="11">
    <location>
        <begin position="29"/>
        <end position="47"/>
    </location>
</feature>
<keyword evidence="6" id="KW-0547">Nucleotide-binding</keyword>
<dbReference type="PROSITE" id="PS00211">
    <property type="entry name" value="ABC_TRANSPORTER_1"/>
    <property type="match status" value="1"/>
</dbReference>
<keyword evidence="10" id="KW-0325">Glycoprotein</keyword>
<dbReference type="InterPro" id="IPR027417">
    <property type="entry name" value="P-loop_NTPase"/>
</dbReference>
<evidence type="ECO:0000256" key="5">
    <source>
        <dbReference type="ARBA" id="ARBA00022692"/>
    </source>
</evidence>
<dbReference type="Gene3D" id="3.40.50.300">
    <property type="entry name" value="P-loop containing nucleotide triphosphate hydrolases"/>
    <property type="match status" value="2"/>
</dbReference>
<dbReference type="GO" id="GO:0016887">
    <property type="term" value="F:ATP hydrolysis activity"/>
    <property type="evidence" value="ECO:0007669"/>
    <property type="project" value="InterPro"/>
</dbReference>
<dbReference type="PANTHER" id="PTHR24223">
    <property type="entry name" value="ATP-BINDING CASSETTE SUB-FAMILY C"/>
    <property type="match status" value="1"/>
</dbReference>
<dbReference type="SUPFAM" id="SSF52540">
    <property type="entry name" value="P-loop containing nucleoside triphosphate hydrolases"/>
    <property type="match status" value="2"/>
</dbReference>
<feature type="transmembrane region" description="Helical" evidence="11">
    <location>
        <begin position="95"/>
        <end position="114"/>
    </location>
</feature>
<keyword evidence="8 11" id="KW-1133">Transmembrane helix</keyword>
<dbReference type="CDD" id="cd18580">
    <property type="entry name" value="ABC_6TM_ABCC_D2"/>
    <property type="match status" value="1"/>
</dbReference>
<feature type="transmembrane region" description="Helical" evidence="11">
    <location>
        <begin position="878"/>
        <end position="904"/>
    </location>
</feature>
<feature type="transmembrane region" description="Helical" evidence="11">
    <location>
        <begin position="67"/>
        <end position="89"/>
    </location>
</feature>
<dbReference type="InterPro" id="IPR017871">
    <property type="entry name" value="ABC_transporter-like_CS"/>
</dbReference>
<evidence type="ECO:0000256" key="7">
    <source>
        <dbReference type="ARBA" id="ARBA00022840"/>
    </source>
</evidence>
<comment type="similarity">
    <text evidence="2">Belongs to the ABC transporter superfamily. ABCC family. Conjugate transporter (TC 3.A.1.208) subfamily.</text>
</comment>
<dbReference type="PANTHER" id="PTHR24223:SF399">
    <property type="entry name" value="ABC TRANSPORTER ATNG"/>
    <property type="match status" value="1"/>
</dbReference>
<sequence>MSCSYDRDDLFGPQYCRAFDLTLLFEQSFLQIAPCAVLLLYLPGRLIRLKRQSVKILKAKTRIAKTLALLALIGTQIALVVAWALVGSLRTRASIPSAILSLLASMALLYLSNLEHLRSTRPSSTINAFVFTTIVLDVPQCRSLWLRYSPGALPVIFTMSMIAKTVVLYLEARSKKSILLIPYRLYGPEVLVNLYDRTLLWWLNPLFIRGYKGLITYTELFTIDPDLASERNERAFLDRWVAGTPSKWPLLRAMSRMFTSLLIAIGVSRLGLSALKLSQPLLTRKVTLWLSEEHVDTSAGRGLIGATVLLYVSLALVNVTSKRLLDRLTTQVRGVLISVMHSKSLAISTEHAADGAVLSLMTNDTDRICSAIPVIAGLFAAPFEIGVAVFLLERQIGVSCLAPVLLTVAISVAGFANSKRAFPFQKKWLAAVQQRVSYTASVLNFPKGSKMLGLTEILRERIQDLRISELAASAAYRKFVAIRNALGFLPDDLAPAVALSAYSLISGRQLDGSVAFTALSLVEILCTPIHDSIVAMPEVLNCLASGERIEEFLLRGETFASAEKHQKTPSCAAQNEPEPIELSVPPKSIHDGSPVVEFRNVSVHKGSRSKTILDSVSFSIPPAALTCIVGPVGSGKSTLLHAVINELKCSSGERILSNLSQDFGYCAQDPWLPSGTIQRLIIGPSSLDEPWYTAVVNASALDIDFASFPQGDQTVIGSKGLSLSGGQKQKVALARALYSRQNFLVFDDILAGLDAISTNTITSSLKSTCRMYNTTIVIATHATQHLHLADHIIVMGDGGRITQQGSLSMLRTHDAGFHTVEHHTEARHRPDHEDRDARANQNLSTDFEINSDLQEDLARQTGDTAVYKYYAASIGWKLISIMILTAMCFAFGKTFPQVWVLWWVGDGDLSDRNRPISVWIGVYVFVGTIASLSNLALLWNFLVWIVPKSSAQLHRQILNSVMDASFPFLVSTDAGTILNRFATDMSLIESQLAGGMVNTVLGSGACIGSAALIAAGSDYVGIAIPFVVGILYLLQKFYLRTSRQLRFMELEAQGPLLSHALETLEGASTIRAFGWEHYSHQRCLELLDKSQRPFYLLLCIQRWLNLVLDLVTAAIATVVVTFAIVLNGNASPGSVGLSLLNVLSFNSLLANLVTSWTLLETSLGAVARCRSFETSTPSEHRAAEVEEVTDTWPSTGDIYFSQITAAYSETGPATLSDITLHIRPGTKVGICGRSGSGKTSLLLTLFHMIEMTAGNLFVDGVDLASLPRAVSRRRFTAVPQETLLLPGTVLANLDPENSHTPDVLRSVLVKTGLLDLVNTQGGLEADMKELGLSQGELQSFAVARALLRPSRLLVLDEMTSGVDESTESRLLTCILAEFRNSTVIAVAHRLRTLLDFDFIVVMDAGRIVEQGHPQELLRKENGWFSRLWESNG</sequence>
<feature type="transmembrane region" description="Helical" evidence="11">
    <location>
        <begin position="396"/>
        <end position="416"/>
    </location>
</feature>
<evidence type="ECO:0000256" key="1">
    <source>
        <dbReference type="ARBA" id="ARBA00004651"/>
    </source>
</evidence>
<dbReference type="FunFam" id="3.40.50.300:FF:002145">
    <property type="entry name" value="ABC transporter (MsbA subfamily)"/>
    <property type="match status" value="1"/>
</dbReference>
<dbReference type="InterPro" id="IPR036640">
    <property type="entry name" value="ABC1_TM_sf"/>
</dbReference>
<evidence type="ECO:0000256" key="6">
    <source>
        <dbReference type="ARBA" id="ARBA00022741"/>
    </source>
</evidence>
<feature type="transmembrane region" description="Helical" evidence="11">
    <location>
        <begin position="916"/>
        <end position="946"/>
    </location>
</feature>
<feature type="transmembrane region" description="Helical" evidence="11">
    <location>
        <begin position="298"/>
        <end position="317"/>
    </location>
</feature>
<feature type="transmembrane region" description="Helical" evidence="11">
    <location>
        <begin position="257"/>
        <end position="278"/>
    </location>
</feature>
<evidence type="ECO:0000256" key="2">
    <source>
        <dbReference type="ARBA" id="ARBA00009726"/>
    </source>
</evidence>
<proteinExistence type="inferred from homology"/>
<evidence type="ECO:0000256" key="4">
    <source>
        <dbReference type="ARBA" id="ARBA00022475"/>
    </source>
</evidence>
<feature type="domain" description="ABC transmembrane type-1" evidence="13">
    <location>
        <begin position="263"/>
        <end position="541"/>
    </location>
</feature>
<evidence type="ECO:0000256" key="10">
    <source>
        <dbReference type="ARBA" id="ARBA00023180"/>
    </source>
</evidence>
<dbReference type="InterPro" id="IPR050173">
    <property type="entry name" value="ABC_transporter_C-like"/>
</dbReference>
<feature type="transmembrane region" description="Helical" evidence="11">
    <location>
        <begin position="992"/>
        <end position="1013"/>
    </location>
</feature>
<keyword evidence="5 11" id="KW-0812">Transmembrane</keyword>
<dbReference type="InterPro" id="IPR003593">
    <property type="entry name" value="AAA+_ATPase"/>
</dbReference>
<evidence type="ECO:0000313" key="15">
    <source>
        <dbReference type="Proteomes" id="UP000027730"/>
    </source>
</evidence>
<feature type="domain" description="ABC transporter" evidence="12">
    <location>
        <begin position="1198"/>
        <end position="1429"/>
    </location>
</feature>
<keyword evidence="4" id="KW-1003">Cell membrane</keyword>
<dbReference type="SUPFAM" id="SSF90123">
    <property type="entry name" value="ABC transporter transmembrane region"/>
    <property type="match status" value="2"/>
</dbReference>
<protein>
    <submittedName>
        <fullName evidence="14">Putative ABC transporter</fullName>
    </submittedName>
</protein>
<dbReference type="GeneID" id="25412479"/>
<dbReference type="InterPro" id="IPR011527">
    <property type="entry name" value="ABC1_TM_dom"/>
</dbReference>
<dbReference type="PROSITE" id="PS50893">
    <property type="entry name" value="ABC_TRANSPORTER_2"/>
    <property type="match status" value="2"/>
</dbReference>
<dbReference type="PROSITE" id="PS50929">
    <property type="entry name" value="ABC_TM1F"/>
    <property type="match status" value="2"/>
</dbReference>
<feature type="transmembrane region" description="Helical" evidence="11">
    <location>
        <begin position="151"/>
        <end position="170"/>
    </location>
</feature>
<dbReference type="InterPro" id="IPR003439">
    <property type="entry name" value="ABC_transporter-like_ATP-bd"/>
</dbReference>
<dbReference type="EMBL" id="KL584725">
    <property type="protein sequence ID" value="KEQ68866.1"/>
    <property type="molecule type" value="Genomic_DNA"/>
</dbReference>
<evidence type="ECO:0000313" key="14">
    <source>
        <dbReference type="EMBL" id="KEQ68866.1"/>
    </source>
</evidence>
<dbReference type="InterPro" id="IPR044726">
    <property type="entry name" value="ABCC_6TM_D2"/>
</dbReference>
<dbReference type="HOGENOM" id="CLU_000604_27_5_1"/>
<feature type="domain" description="ABC transporter" evidence="12">
    <location>
        <begin position="596"/>
        <end position="822"/>
    </location>
</feature>
<dbReference type="OrthoDB" id="6500128at2759"/>
<feature type="transmembrane region" description="Helical" evidence="11">
    <location>
        <begin position="1103"/>
        <end position="1126"/>
    </location>
</feature>
<comment type="subcellular location">
    <subcellularLocation>
        <location evidence="1">Cell membrane</location>
        <topology evidence="1">Multi-pass membrane protein</topology>
    </subcellularLocation>
</comment>